<reference evidence="12 13" key="1">
    <citation type="submission" date="2019-01" db="EMBL/GenBank/DDBJ databases">
        <title>Sequencing of cultivated peanut Arachis hypogaea provides insights into genome evolution and oil improvement.</title>
        <authorList>
            <person name="Chen X."/>
        </authorList>
    </citation>
    <scope>NUCLEOTIDE SEQUENCE [LARGE SCALE GENOMIC DNA]</scope>
    <source>
        <strain evidence="13">cv. Fuhuasheng</strain>
        <tissue evidence="12">Leaves</tissue>
    </source>
</reference>
<keyword evidence="13" id="KW-1185">Reference proteome</keyword>
<dbReference type="FunFam" id="1.10.472.80:FF:000005">
    <property type="entry name" value="TBC1 domain family member 15"/>
    <property type="match status" value="1"/>
</dbReference>
<dbReference type="InterPro" id="IPR000195">
    <property type="entry name" value="Rab-GAP-TBC_dom"/>
</dbReference>
<evidence type="ECO:0000256" key="1">
    <source>
        <dbReference type="ARBA" id="ARBA00004496"/>
    </source>
</evidence>
<evidence type="ECO:0000256" key="9">
    <source>
        <dbReference type="ARBA" id="ARBA00082539"/>
    </source>
</evidence>
<dbReference type="InterPro" id="IPR021935">
    <property type="entry name" value="SGSM1/2_RBD"/>
</dbReference>
<dbReference type="STRING" id="3818.A0A445EMJ0"/>
<dbReference type="Gene3D" id="1.10.472.80">
    <property type="entry name" value="Ypt/Rab-GAP domain of gyp1p, domain 3"/>
    <property type="match status" value="1"/>
</dbReference>
<evidence type="ECO:0000256" key="10">
    <source>
        <dbReference type="SAM" id="MobiDB-lite"/>
    </source>
</evidence>
<dbReference type="InterPro" id="IPR035969">
    <property type="entry name" value="Rab-GAP_TBC_sf"/>
</dbReference>
<keyword evidence="4" id="KW-0597">Phosphoprotein</keyword>
<evidence type="ECO:0000256" key="5">
    <source>
        <dbReference type="ARBA" id="ARBA00022990"/>
    </source>
</evidence>
<comment type="function">
    <text evidence="6">Acts as a GTPase activating protein for RAB7A. Does not act on RAB4, RAB5 or RAB6.</text>
</comment>
<comment type="subcellular location">
    <subcellularLocation>
        <location evidence="1">Cytoplasm</location>
    </subcellularLocation>
</comment>
<feature type="domain" description="Rab-GAP TBC" evidence="11">
    <location>
        <begin position="354"/>
        <end position="564"/>
    </location>
</feature>
<feature type="region of interest" description="Disordered" evidence="10">
    <location>
        <begin position="20"/>
        <end position="39"/>
    </location>
</feature>
<evidence type="ECO:0000256" key="6">
    <source>
        <dbReference type="ARBA" id="ARBA00055283"/>
    </source>
</evidence>
<dbReference type="SMART" id="SM00164">
    <property type="entry name" value="TBC"/>
    <property type="match status" value="1"/>
</dbReference>
<dbReference type="Pfam" id="PF00566">
    <property type="entry name" value="RabGAP-TBC"/>
    <property type="match status" value="1"/>
</dbReference>
<feature type="region of interest" description="Disordered" evidence="10">
    <location>
        <begin position="199"/>
        <end position="219"/>
    </location>
</feature>
<evidence type="ECO:0000256" key="3">
    <source>
        <dbReference type="ARBA" id="ARBA00022490"/>
    </source>
</evidence>
<dbReference type="Gene3D" id="1.10.8.270">
    <property type="entry name" value="putative rabgap domain of human tbc1 domain family member 14 like domains"/>
    <property type="match status" value="1"/>
</dbReference>
<dbReference type="PANTHER" id="PTHR22957:SF502">
    <property type="entry name" value="SMALL G PROTEIN SIGNALING MODULATOR 2-RELATED"/>
    <property type="match status" value="1"/>
</dbReference>
<comment type="caution">
    <text evidence="12">The sequence shown here is derived from an EMBL/GenBank/DDBJ whole genome shotgun (WGS) entry which is preliminary data.</text>
</comment>
<dbReference type="GO" id="GO:0005096">
    <property type="term" value="F:GTPase activator activity"/>
    <property type="evidence" value="ECO:0007669"/>
    <property type="project" value="UniProtKB-KW"/>
</dbReference>
<dbReference type="Pfam" id="PF12068">
    <property type="entry name" value="PH_RBD"/>
    <property type="match status" value="1"/>
</dbReference>
<proteinExistence type="predicted"/>
<dbReference type="OrthoDB" id="10264062at2759"/>
<dbReference type="PANTHER" id="PTHR22957">
    <property type="entry name" value="TBC1 DOMAIN FAMILY MEMBER GTPASE-ACTIVATING PROTEIN"/>
    <property type="match status" value="1"/>
</dbReference>
<dbReference type="Gramene" id="arahy.Tifrunner.gnm2.ann2.Ah01g333600.1">
    <property type="protein sequence ID" value="arahy.Tifrunner.gnm2.ann2.Ah01g333600.1-CDS"/>
    <property type="gene ID" value="arahy.Tifrunner.gnm2.ann2.Ah01g333600"/>
</dbReference>
<dbReference type="FunFam" id="1.10.8.270:FF:000005">
    <property type="entry name" value="TBC1 domain family member 15"/>
    <property type="match status" value="1"/>
</dbReference>
<keyword evidence="5" id="KW-0007">Acetylation</keyword>
<feature type="region of interest" description="Disordered" evidence="10">
    <location>
        <begin position="265"/>
        <end position="289"/>
    </location>
</feature>
<dbReference type="Proteomes" id="UP000289738">
    <property type="component" value="Chromosome A01"/>
</dbReference>
<evidence type="ECO:0000256" key="8">
    <source>
        <dbReference type="ARBA" id="ARBA00067480"/>
    </source>
</evidence>
<gene>
    <name evidence="12" type="ORF">Ahy_A01g001239</name>
</gene>
<dbReference type="EMBL" id="SDMP01000001">
    <property type="protein sequence ID" value="RYR76658.1"/>
    <property type="molecule type" value="Genomic_DNA"/>
</dbReference>
<organism evidence="12 13">
    <name type="scientific">Arachis hypogaea</name>
    <name type="common">Peanut</name>
    <dbReference type="NCBI Taxonomy" id="3818"/>
    <lineage>
        <taxon>Eukaryota</taxon>
        <taxon>Viridiplantae</taxon>
        <taxon>Streptophyta</taxon>
        <taxon>Embryophyta</taxon>
        <taxon>Tracheophyta</taxon>
        <taxon>Spermatophyta</taxon>
        <taxon>Magnoliopsida</taxon>
        <taxon>eudicotyledons</taxon>
        <taxon>Gunneridae</taxon>
        <taxon>Pentapetalae</taxon>
        <taxon>rosids</taxon>
        <taxon>fabids</taxon>
        <taxon>Fabales</taxon>
        <taxon>Fabaceae</taxon>
        <taxon>Papilionoideae</taxon>
        <taxon>50 kb inversion clade</taxon>
        <taxon>dalbergioids sensu lato</taxon>
        <taxon>Dalbergieae</taxon>
        <taxon>Pterocarpus clade</taxon>
        <taxon>Arachis</taxon>
    </lineage>
</organism>
<keyword evidence="3" id="KW-0963">Cytoplasm</keyword>
<evidence type="ECO:0000256" key="7">
    <source>
        <dbReference type="ARBA" id="ARBA00065268"/>
    </source>
</evidence>
<feature type="compositionally biased region" description="Polar residues" evidence="10">
    <location>
        <begin position="265"/>
        <end position="284"/>
    </location>
</feature>
<protein>
    <recommendedName>
        <fullName evidence="8">TBC1 domain family member 15</fullName>
    </recommendedName>
    <alternativeName>
        <fullName evidence="9">GTPase-activating protein RAB7</fullName>
    </alternativeName>
</protein>
<dbReference type="PROSITE" id="PS50086">
    <property type="entry name" value="TBC_RABGAP"/>
    <property type="match status" value="1"/>
</dbReference>
<dbReference type="SMR" id="A0A445EMJ0"/>
<evidence type="ECO:0000259" key="11">
    <source>
        <dbReference type="PROSITE" id="PS50086"/>
    </source>
</evidence>
<accession>A0A445EMJ0</accession>
<evidence type="ECO:0000313" key="12">
    <source>
        <dbReference type="EMBL" id="RYR76658.1"/>
    </source>
</evidence>
<evidence type="ECO:0000256" key="2">
    <source>
        <dbReference type="ARBA" id="ARBA00022468"/>
    </source>
</evidence>
<dbReference type="SUPFAM" id="SSF47923">
    <property type="entry name" value="Ypt/Rab-GAP domain of gyp1p"/>
    <property type="match status" value="2"/>
</dbReference>
<evidence type="ECO:0000313" key="13">
    <source>
        <dbReference type="Proteomes" id="UP000289738"/>
    </source>
</evidence>
<sequence>MLESELHDLSDDADYAASQQQGSASVMLRSDSTKVSSPHERDDAEIVFLKDNVAIHPTQFASERISGRLKLFKQGTSLFMTWVPYKGHSSEASLSEKERSLYTIRAVPFTDIRSIRRHSPALGWQYIIVVLSSGLAYPPLYFYSGGVKEFLATIKQHVLLLRSGEDANVFLVNDSQHTLQRTLSSLELPRAVSVACGPSVDETNLNENQERTDSGANNLSASVPQFHGRPKHKAHDPRDLSIQVLEKFSLVTRFARETTSQLFGENQNNGFSGYERSTQIQPNLDQPKKSTDIAENVPAENPVIPDPKALDKLSLVWGKPRQPPLDSQEWMTFLDSEGRVTDSEALRKRIFYGGLEHNLRKEVWGLILGYYSYDSTYAEREFLKSVKKSEYETIKNQWQSISKAQAKRFTKFRERKGLIEKDVVRTDRSLAFYEGDDNPNIILMRDILLTYSFYNFDLGYCQGMSDLLSPILFVMGDESEAFWCFVALLERLGPNFNRDQNGMHSQLFALSKLVELLDCPLHNYFKQHDCLNYFFCFRWILIQFKREFEFEKIMRLWEVLWTHYPSEHLHLYVCVALLKQHRNKIMWEGMDFDNLLKFINELSGQIDLDATLRDAEALCICAGENGEACIPPGTPPSMPIDDGSFYNQLDDEVL</sequence>
<keyword evidence="2" id="KW-0343">GTPase activation</keyword>
<evidence type="ECO:0000256" key="4">
    <source>
        <dbReference type="ARBA" id="ARBA00022553"/>
    </source>
</evidence>
<dbReference type="Gene3D" id="2.30.29.230">
    <property type="match status" value="1"/>
</dbReference>
<dbReference type="GO" id="GO:0005737">
    <property type="term" value="C:cytoplasm"/>
    <property type="evidence" value="ECO:0007669"/>
    <property type="project" value="UniProtKB-SubCell"/>
</dbReference>
<comment type="subunit">
    <text evidence="7">Interacts with non-phosphorylated form of RAB8A; phosphorylation of RAB8A at 'Thr-72' disrupts this interaction. Interacts with ARMC12.</text>
</comment>
<dbReference type="AlphaFoldDB" id="A0A445EMJ0"/>
<name>A0A445EMJ0_ARAHY</name>